<dbReference type="Pfam" id="PF20772">
    <property type="entry name" value="TACO1_YebC_N"/>
    <property type="match status" value="1"/>
</dbReference>
<dbReference type="FunFam" id="3.30.70.980:FF:000002">
    <property type="entry name" value="Probable transcriptional regulatory protein YebC"/>
    <property type="match status" value="1"/>
</dbReference>
<dbReference type="InterPro" id="IPR017856">
    <property type="entry name" value="Integrase-like_N"/>
</dbReference>
<dbReference type="InterPro" id="IPR026564">
    <property type="entry name" value="Transcrip_reg_TACO1-like_dom3"/>
</dbReference>
<dbReference type="InterPro" id="IPR049083">
    <property type="entry name" value="TACO1_YebC_N"/>
</dbReference>
<evidence type="ECO:0000256" key="4">
    <source>
        <dbReference type="ARBA" id="ARBA00023125"/>
    </source>
</evidence>
<evidence type="ECO:0000313" key="9">
    <source>
        <dbReference type="EMBL" id="QNU67198.1"/>
    </source>
</evidence>
<dbReference type="PANTHER" id="PTHR12532:SF6">
    <property type="entry name" value="TRANSCRIPTIONAL REGULATORY PROTEIN YEBC-RELATED"/>
    <property type="match status" value="1"/>
</dbReference>
<name>A0A4U7JGZ8_9FIRM</name>
<dbReference type="Proteomes" id="UP000306409">
    <property type="component" value="Chromosome"/>
</dbReference>
<dbReference type="AlphaFoldDB" id="A0A4U7JGZ8"/>
<comment type="subcellular location">
    <subcellularLocation>
        <location evidence="6">Cytoplasm</location>
    </subcellularLocation>
</comment>
<evidence type="ECO:0000259" key="8">
    <source>
        <dbReference type="Pfam" id="PF20772"/>
    </source>
</evidence>
<keyword evidence="10" id="KW-1185">Reference proteome</keyword>
<accession>A0A4U7JGZ8</accession>
<dbReference type="InterPro" id="IPR048300">
    <property type="entry name" value="TACO1_YebC-like_2nd/3rd_dom"/>
</dbReference>
<dbReference type="HAMAP" id="MF_00693">
    <property type="entry name" value="Transcrip_reg_TACO1"/>
    <property type="match status" value="1"/>
</dbReference>
<sequence length="244" mass="26974">MSGHSKWATIKRKKGATDAQRGKVFTKLGREISIAVKQGGSADPSTNAKLRDVIAKAKAANMPNENIMRSIKKASGDGDNSNYEEITYEGYGPGGVAVICECTTDNRNRTAGDLRHYFDKFGGNLGQTGCVSFMFNKKGVILIEKSSKVVEDTLMLEALDAGAEDFNVEDEVYEIITDPADFSAVREQLEAKGYEFLQAEVSMIPNVTTKLTDPEHIKFMDKLLENLEDLDDVSNVYHSWEQDE</sequence>
<keyword evidence="2 6" id="KW-0963">Cytoplasm</keyword>
<dbReference type="GO" id="GO:0003677">
    <property type="term" value="F:DNA binding"/>
    <property type="evidence" value="ECO:0007669"/>
    <property type="project" value="UniProtKB-UniRule"/>
</dbReference>
<protein>
    <recommendedName>
        <fullName evidence="6">Probable transcriptional regulatory protein EHE19_001190</fullName>
    </recommendedName>
</protein>
<evidence type="ECO:0000313" key="10">
    <source>
        <dbReference type="Proteomes" id="UP000306409"/>
    </source>
</evidence>
<dbReference type="NCBIfam" id="NF001030">
    <property type="entry name" value="PRK00110.1"/>
    <property type="match status" value="1"/>
</dbReference>
<keyword evidence="3 6" id="KW-0805">Transcription regulation</keyword>
<evidence type="ECO:0000259" key="7">
    <source>
        <dbReference type="Pfam" id="PF01709"/>
    </source>
</evidence>
<keyword evidence="4 6" id="KW-0238">DNA-binding</keyword>
<evidence type="ECO:0000256" key="5">
    <source>
        <dbReference type="ARBA" id="ARBA00023163"/>
    </source>
</evidence>
<feature type="domain" description="TACO1/YebC-like N-terminal" evidence="8">
    <location>
        <begin position="5"/>
        <end position="76"/>
    </location>
</feature>
<organism evidence="9 10">
    <name type="scientific">Ruminiclostridium herbifermentans</name>
    <dbReference type="NCBI Taxonomy" id="2488810"/>
    <lineage>
        <taxon>Bacteria</taxon>
        <taxon>Bacillati</taxon>
        <taxon>Bacillota</taxon>
        <taxon>Clostridia</taxon>
        <taxon>Eubacteriales</taxon>
        <taxon>Oscillospiraceae</taxon>
        <taxon>Ruminiclostridium</taxon>
    </lineage>
</organism>
<dbReference type="Gene3D" id="1.10.10.200">
    <property type="match status" value="1"/>
</dbReference>
<feature type="domain" description="TACO1/YebC-like second and third" evidence="7">
    <location>
        <begin position="83"/>
        <end position="239"/>
    </location>
</feature>
<evidence type="ECO:0000256" key="1">
    <source>
        <dbReference type="ARBA" id="ARBA00008724"/>
    </source>
</evidence>
<evidence type="ECO:0000256" key="3">
    <source>
        <dbReference type="ARBA" id="ARBA00023015"/>
    </source>
</evidence>
<dbReference type="InterPro" id="IPR029072">
    <property type="entry name" value="YebC-like"/>
</dbReference>
<gene>
    <name evidence="9" type="ORF">EHE19_001190</name>
</gene>
<dbReference type="EMBL" id="CP061336">
    <property type="protein sequence ID" value="QNU67198.1"/>
    <property type="molecule type" value="Genomic_DNA"/>
</dbReference>
<evidence type="ECO:0000256" key="2">
    <source>
        <dbReference type="ARBA" id="ARBA00022490"/>
    </source>
</evidence>
<keyword evidence="5 6" id="KW-0804">Transcription</keyword>
<dbReference type="Pfam" id="PF01709">
    <property type="entry name" value="Transcrip_reg"/>
    <property type="match status" value="1"/>
</dbReference>
<dbReference type="OrthoDB" id="9781053at2"/>
<dbReference type="FunFam" id="1.10.10.200:FF:000002">
    <property type="entry name" value="Probable transcriptional regulatory protein CLM62_37755"/>
    <property type="match status" value="1"/>
</dbReference>
<dbReference type="GO" id="GO:0006355">
    <property type="term" value="P:regulation of DNA-templated transcription"/>
    <property type="evidence" value="ECO:0007669"/>
    <property type="project" value="UniProtKB-UniRule"/>
</dbReference>
<comment type="similarity">
    <text evidence="1 6">Belongs to the TACO1 family.</text>
</comment>
<dbReference type="GO" id="GO:0005829">
    <property type="term" value="C:cytosol"/>
    <property type="evidence" value="ECO:0007669"/>
    <property type="project" value="TreeGrafter"/>
</dbReference>
<reference evidence="9 10" key="1">
    <citation type="submission" date="2020-09" db="EMBL/GenBank/DDBJ databases">
        <title>Characterization and genome sequencing of Ruminiclostridium sp. nov. MA18.</title>
        <authorList>
            <person name="Rettenmaier R."/>
            <person name="Kowollik M.-L."/>
            <person name="Liebl W."/>
            <person name="Zverlov V."/>
        </authorList>
    </citation>
    <scope>NUCLEOTIDE SEQUENCE [LARGE SCALE GENOMIC DNA]</scope>
    <source>
        <strain evidence="9 10">MA18</strain>
    </source>
</reference>
<dbReference type="InterPro" id="IPR002876">
    <property type="entry name" value="Transcrip_reg_TACO1-like"/>
</dbReference>
<dbReference type="NCBIfam" id="TIGR01033">
    <property type="entry name" value="YebC/PmpR family DNA-binding transcriptional regulator"/>
    <property type="match status" value="1"/>
</dbReference>
<dbReference type="RefSeq" id="WP_137697265.1">
    <property type="nucleotide sequence ID" value="NZ_CP061336.1"/>
</dbReference>
<dbReference type="PANTHER" id="PTHR12532">
    <property type="entry name" value="TRANSLATIONAL ACTIVATOR OF CYTOCHROME C OXIDASE 1"/>
    <property type="match status" value="1"/>
</dbReference>
<dbReference type="Gene3D" id="3.30.70.980">
    <property type="match status" value="2"/>
</dbReference>
<dbReference type="KEGG" id="rher:EHE19_001190"/>
<proteinExistence type="inferred from homology"/>
<dbReference type="NCBIfam" id="NF009044">
    <property type="entry name" value="PRK12378.1"/>
    <property type="match status" value="1"/>
</dbReference>
<dbReference type="SUPFAM" id="SSF75625">
    <property type="entry name" value="YebC-like"/>
    <property type="match status" value="1"/>
</dbReference>
<evidence type="ECO:0000256" key="6">
    <source>
        <dbReference type="HAMAP-Rule" id="MF_00693"/>
    </source>
</evidence>